<comment type="catalytic activity">
    <reaction evidence="1 6 10">
        <text>(2R)-2-phosphoglycerate = (2R)-3-phosphoglycerate</text>
        <dbReference type="Rhea" id="RHEA:15901"/>
        <dbReference type="ChEBI" id="CHEBI:58272"/>
        <dbReference type="ChEBI" id="CHEBI:58289"/>
        <dbReference type="EC" id="5.4.2.11"/>
    </reaction>
</comment>
<evidence type="ECO:0000256" key="7">
    <source>
        <dbReference type="PIRSR" id="PIRSR613078-1"/>
    </source>
</evidence>
<feature type="binding site" evidence="6 8">
    <location>
        <begin position="12"/>
        <end position="19"/>
    </location>
    <ligand>
        <name>substrate</name>
    </ligand>
</feature>
<comment type="similarity">
    <text evidence="2 6">Belongs to the phosphoglycerate mutase family. BPG-dependent PGAM subfamily.</text>
</comment>
<feature type="binding site" evidence="6 8">
    <location>
        <position position="64"/>
    </location>
    <ligand>
        <name>substrate</name>
    </ligand>
</feature>
<dbReference type="SMART" id="SM00855">
    <property type="entry name" value="PGAM"/>
    <property type="match status" value="1"/>
</dbReference>
<dbReference type="PROSITE" id="PS00175">
    <property type="entry name" value="PG_MUTASE"/>
    <property type="match status" value="1"/>
</dbReference>
<dbReference type="Pfam" id="PF00300">
    <property type="entry name" value="His_Phos_1"/>
    <property type="match status" value="2"/>
</dbReference>
<dbReference type="GO" id="GO:0004619">
    <property type="term" value="F:phosphoglycerate mutase activity"/>
    <property type="evidence" value="ECO:0007669"/>
    <property type="project" value="UniProtKB-UniRule"/>
</dbReference>
<dbReference type="EC" id="5.4.2.11" evidence="6 10"/>
<dbReference type="AlphaFoldDB" id="A0A090ALB5"/>
<evidence type="ECO:0000313" key="11">
    <source>
        <dbReference type="EMBL" id="BAP58414.1"/>
    </source>
</evidence>
<dbReference type="InterPro" id="IPR005952">
    <property type="entry name" value="Phosphogly_mut1"/>
</dbReference>
<dbReference type="GO" id="GO:0006094">
    <property type="term" value="P:gluconeogenesis"/>
    <property type="evidence" value="ECO:0007669"/>
    <property type="project" value="UniProtKB-UniRule"/>
</dbReference>
<keyword evidence="12" id="KW-1185">Reference proteome</keyword>
<evidence type="ECO:0000256" key="10">
    <source>
        <dbReference type="RuleBase" id="RU004512"/>
    </source>
</evidence>
<dbReference type="RefSeq" id="WP_052459520.1">
    <property type="nucleotide sequence ID" value="NZ_AP014521.1"/>
</dbReference>
<dbReference type="Gene3D" id="3.40.50.1240">
    <property type="entry name" value="Phosphoglycerate mutase-like"/>
    <property type="match status" value="1"/>
</dbReference>
<dbReference type="PIRSF" id="PIRSF000709">
    <property type="entry name" value="6PFK_2-Ptase"/>
    <property type="match status" value="1"/>
</dbReference>
<proteinExistence type="inferred from homology"/>
<gene>
    <name evidence="6 11" type="primary">gpmA</name>
    <name evidence="11" type="ORF">TGUWTKB_1640</name>
</gene>
<dbReference type="CDD" id="cd07067">
    <property type="entry name" value="HP_PGM_like"/>
    <property type="match status" value="1"/>
</dbReference>
<dbReference type="PANTHER" id="PTHR11931">
    <property type="entry name" value="PHOSPHOGLYCERATE MUTASE"/>
    <property type="match status" value="1"/>
</dbReference>
<evidence type="ECO:0000256" key="6">
    <source>
        <dbReference type="HAMAP-Rule" id="MF_01039"/>
    </source>
</evidence>
<evidence type="ECO:0000256" key="4">
    <source>
        <dbReference type="ARBA" id="ARBA00023152"/>
    </source>
</evidence>
<comment type="function">
    <text evidence="6 10">Catalyzes the interconversion of 2-phosphoglycerate and 3-phosphoglycerate.</text>
</comment>
<dbReference type="EMBL" id="AP014521">
    <property type="protein sequence ID" value="BAP58414.1"/>
    <property type="molecule type" value="Genomic_DNA"/>
</dbReference>
<sequence length="233" mass="27457">MNNLGNKIILIRHGESQWNKENRFTGWCDIDLSEQGHDEAKKAGKIIKKHSFSFDYSYTSMLKRAIHTLWHVLDEIDQTWLNVEKSWRLNERHYGALQGLNKTDIEKKYGKKQIKQWRRSYLTIPPQITQNSIYFPGKDIRYNDVDKNMLPLGESLEMTAKRVIPFWECCILPRIKEGKKILIVAHGNSIRALIKYLSNIKAQEISELDIPTGIPIVYEFHKNFHSAKYYYLD</sequence>
<evidence type="ECO:0000256" key="9">
    <source>
        <dbReference type="PIRSR" id="PIRSR613078-3"/>
    </source>
</evidence>
<dbReference type="HOGENOM" id="CLU_033323_1_1_6"/>
<evidence type="ECO:0000256" key="8">
    <source>
        <dbReference type="PIRSR" id="PIRSR613078-2"/>
    </source>
</evidence>
<dbReference type="InterPro" id="IPR029033">
    <property type="entry name" value="His_PPase_superfam"/>
</dbReference>
<feature type="binding site" evidence="6 8">
    <location>
        <begin position="25"/>
        <end position="26"/>
    </location>
    <ligand>
        <name>substrate</name>
    </ligand>
</feature>
<comment type="subunit">
    <text evidence="6">Homodimer.</text>
</comment>
<feature type="active site" description="Proton donor/acceptor" evidence="6 7">
    <location>
        <position position="91"/>
    </location>
</feature>
<comment type="pathway">
    <text evidence="6 10">Carbohydrate degradation; glycolysis; pyruvate from D-glyceraldehyde 3-phosphate: step 3/5.</text>
</comment>
<dbReference type="Proteomes" id="UP000031627">
    <property type="component" value="Chromosome"/>
</dbReference>
<reference evidence="11 12" key="2">
    <citation type="journal article" date="2014" name="Curr. Biol.">
        <title>Symbiont-Supplemented Maternal Investment Underpinning Host's Ecological Adaptation.</title>
        <authorList>
            <person name="Kaiwa N."/>
            <person name="Hosokawa T."/>
            <person name="Nikoh N."/>
            <person name="Tanahashi M."/>
            <person name="Moriyama M."/>
            <person name="Meng X.Y."/>
            <person name="Maeda T."/>
            <person name="Yamaguchi K."/>
            <person name="Shigenobu S."/>
            <person name="Ito M."/>
            <person name="Fukatsu T."/>
        </authorList>
    </citation>
    <scope>NUCLEOTIDE SEQUENCE [LARGE SCALE GENOMIC DNA]</scope>
    <source>
        <strain evidence="11 12">UwTKB</strain>
    </source>
</reference>
<organism evidence="11 12">
    <name type="scientific">Candidatus Tachikawaea gelatinosa</name>
    <dbReference type="NCBI Taxonomy" id="1410383"/>
    <lineage>
        <taxon>Bacteria</taxon>
        <taxon>Pseudomonadati</taxon>
        <taxon>Pseudomonadota</taxon>
        <taxon>Gammaproteobacteria</taxon>
        <taxon>Enterobacterales</taxon>
        <taxon>Enterobacteriaceae</taxon>
        <taxon>Candidatus Tachikawaea</taxon>
    </lineage>
</organism>
<name>A0A090ALB5_9ENTR</name>
<protein>
    <recommendedName>
        <fullName evidence="6 10">2,3-bisphosphoglycerate-dependent phosphoglycerate mutase</fullName>
        <shortName evidence="6">BPG-dependent PGAM</shortName>
        <shortName evidence="6">PGAM</shortName>
        <shortName evidence="6">Phosphoglyceromutase</shortName>
        <shortName evidence="6">dPGM</shortName>
        <ecNumber evidence="6 10">5.4.2.11</ecNumber>
    </recommendedName>
</protein>
<keyword evidence="5 6" id="KW-0413">Isomerase</keyword>
<evidence type="ECO:0000256" key="2">
    <source>
        <dbReference type="ARBA" id="ARBA00006717"/>
    </source>
</evidence>
<dbReference type="HAMAP" id="MF_01039">
    <property type="entry name" value="PGAM_GpmA"/>
    <property type="match status" value="1"/>
</dbReference>
<feature type="binding site" evidence="6 8">
    <location>
        <position position="102"/>
    </location>
    <ligand>
        <name>substrate</name>
    </ligand>
</feature>
<dbReference type="SUPFAM" id="SSF53254">
    <property type="entry name" value="Phosphoglycerate mutase-like"/>
    <property type="match status" value="1"/>
</dbReference>
<dbReference type="NCBIfam" id="TIGR01258">
    <property type="entry name" value="pgm_1"/>
    <property type="match status" value="1"/>
</dbReference>
<feature type="site" description="Transition state stabilizer" evidence="6 9">
    <location>
        <position position="186"/>
    </location>
</feature>
<evidence type="ECO:0000256" key="3">
    <source>
        <dbReference type="ARBA" id="ARBA00022432"/>
    </source>
</evidence>
<evidence type="ECO:0000256" key="5">
    <source>
        <dbReference type="ARBA" id="ARBA00023235"/>
    </source>
</evidence>
<dbReference type="GO" id="GO:0006096">
    <property type="term" value="P:glycolytic process"/>
    <property type="evidence" value="ECO:0007669"/>
    <property type="project" value="UniProtKB-UniRule"/>
</dbReference>
<evidence type="ECO:0000313" key="12">
    <source>
        <dbReference type="Proteomes" id="UP000031627"/>
    </source>
</evidence>
<keyword evidence="4 6" id="KW-0324">Glycolysis</keyword>
<dbReference type="UniPathway" id="UPA00109">
    <property type="reaction ID" value="UER00186"/>
</dbReference>
<dbReference type="InterPro" id="IPR013078">
    <property type="entry name" value="His_Pase_superF_clade-1"/>
</dbReference>
<accession>A0A090ALB5</accession>
<feature type="active site" description="Tele-phosphohistidine intermediate" evidence="6 7">
    <location>
        <position position="13"/>
    </location>
</feature>
<evidence type="ECO:0000256" key="1">
    <source>
        <dbReference type="ARBA" id="ARBA00000380"/>
    </source>
</evidence>
<dbReference type="OrthoDB" id="9781415at2"/>
<dbReference type="KEGG" id="sbw:TGUWTKB_1640"/>
<feature type="binding site" evidence="6 8">
    <location>
        <begin position="118"/>
        <end position="119"/>
    </location>
    <ligand>
        <name>substrate</name>
    </ligand>
</feature>
<dbReference type="InterPro" id="IPR001345">
    <property type="entry name" value="PG/BPGM_mutase_AS"/>
</dbReference>
<dbReference type="STRING" id="1410383.TGUWTKB_1640"/>
<dbReference type="NCBIfam" id="NF010713">
    <property type="entry name" value="PRK14115.1"/>
    <property type="match status" value="1"/>
</dbReference>
<dbReference type="FunFam" id="3.40.50.1240:FF:000003">
    <property type="entry name" value="2,3-bisphosphoglycerate-dependent phosphoglycerate mutase"/>
    <property type="match status" value="1"/>
</dbReference>
<reference evidence="12" key="1">
    <citation type="submission" date="2013-11" db="EMBL/GenBank/DDBJ databases">
        <title>Symbiont-containing voluminous jelly as an extraordinary maternal gift for overwintering insect nymphs.</title>
        <authorList>
            <person name="Kaiwa N."/>
            <person name="Hosokawa T."/>
            <person name="Nikoh N."/>
            <person name="Meng X.Y."/>
            <person name="Tanahashi M."/>
            <person name="Moriyama M."/>
            <person name="Maeda T."/>
            <person name="Yamaguchi K."/>
            <person name="Shigenobu S."/>
            <person name="Ito M."/>
            <person name="Fukatsu T."/>
        </authorList>
    </citation>
    <scope>NUCLEOTIDE SEQUENCE [LARGE SCALE GENOMIC DNA]</scope>
    <source>
        <strain evidence="12">UwTKB</strain>
    </source>
</reference>
<feature type="binding site" evidence="6 8">
    <location>
        <begin position="91"/>
        <end position="94"/>
    </location>
    <ligand>
        <name>substrate</name>
    </ligand>
</feature>
<keyword evidence="3 6" id="KW-0312">Gluconeogenesis</keyword>
<feature type="binding site" evidence="6 8">
    <location>
        <begin position="187"/>
        <end position="188"/>
    </location>
    <ligand>
        <name>substrate</name>
    </ligand>
</feature>